<organism evidence="1 2">
    <name type="scientific">Gigaspora margarita</name>
    <dbReference type="NCBI Taxonomy" id="4874"/>
    <lineage>
        <taxon>Eukaryota</taxon>
        <taxon>Fungi</taxon>
        <taxon>Fungi incertae sedis</taxon>
        <taxon>Mucoromycota</taxon>
        <taxon>Glomeromycotina</taxon>
        <taxon>Glomeromycetes</taxon>
        <taxon>Diversisporales</taxon>
        <taxon>Gigasporaceae</taxon>
        <taxon>Gigaspora</taxon>
    </lineage>
</organism>
<sequence length="40" mass="4588">MAVQFIRVDINLANMESLEASIRCEVIKYSNLVSIFEVLE</sequence>
<dbReference type="EMBL" id="CAJVQB010029239">
    <property type="protein sequence ID" value="CAG8813770.1"/>
    <property type="molecule type" value="Genomic_DNA"/>
</dbReference>
<proteinExistence type="predicted"/>
<name>A0ABN7W3K6_GIGMA</name>
<protein>
    <submittedName>
        <fullName evidence="1">18907_t:CDS:1</fullName>
    </submittedName>
</protein>
<evidence type="ECO:0000313" key="2">
    <source>
        <dbReference type="Proteomes" id="UP000789901"/>
    </source>
</evidence>
<accession>A0ABN7W3K6</accession>
<evidence type="ECO:0000313" key="1">
    <source>
        <dbReference type="EMBL" id="CAG8813770.1"/>
    </source>
</evidence>
<keyword evidence="2" id="KW-1185">Reference proteome</keyword>
<comment type="caution">
    <text evidence="1">The sequence shown here is derived from an EMBL/GenBank/DDBJ whole genome shotgun (WGS) entry which is preliminary data.</text>
</comment>
<feature type="non-terminal residue" evidence="1">
    <location>
        <position position="40"/>
    </location>
</feature>
<dbReference type="Proteomes" id="UP000789901">
    <property type="component" value="Unassembled WGS sequence"/>
</dbReference>
<gene>
    <name evidence="1" type="ORF">GMARGA_LOCUS25875</name>
</gene>
<reference evidence="1 2" key="1">
    <citation type="submission" date="2021-06" db="EMBL/GenBank/DDBJ databases">
        <authorList>
            <person name="Kallberg Y."/>
            <person name="Tangrot J."/>
            <person name="Rosling A."/>
        </authorList>
    </citation>
    <scope>NUCLEOTIDE SEQUENCE [LARGE SCALE GENOMIC DNA]</scope>
    <source>
        <strain evidence="1 2">120-4 pot B 10/14</strain>
    </source>
</reference>